<dbReference type="EMBL" id="JBHSAW010000025">
    <property type="protein sequence ID" value="MFC4097951.1"/>
    <property type="molecule type" value="Genomic_DNA"/>
</dbReference>
<evidence type="ECO:0000256" key="2">
    <source>
        <dbReference type="ARBA" id="ARBA00013275"/>
    </source>
</evidence>
<evidence type="ECO:0000256" key="7">
    <source>
        <dbReference type="NCBIfam" id="TIGR02188"/>
    </source>
</evidence>
<protein>
    <recommendedName>
        <fullName evidence="2 7">Acetate--CoA ligase</fullName>
        <ecNumber evidence="2 7">6.2.1.1</ecNumber>
    </recommendedName>
</protein>
<feature type="domain" description="Acetyl-coenzyme A synthetase N-terminal" evidence="10">
    <location>
        <begin position="12"/>
        <end position="68"/>
    </location>
</feature>
<dbReference type="GO" id="GO:0003987">
    <property type="term" value="F:acetate-CoA ligase activity"/>
    <property type="evidence" value="ECO:0007669"/>
    <property type="project" value="UniProtKB-EC"/>
</dbReference>
<evidence type="ECO:0000256" key="1">
    <source>
        <dbReference type="ARBA" id="ARBA00006432"/>
    </source>
</evidence>
<evidence type="ECO:0000313" key="11">
    <source>
        <dbReference type="EMBL" id="MFC4097951.1"/>
    </source>
</evidence>
<evidence type="ECO:0000259" key="10">
    <source>
        <dbReference type="Pfam" id="PF16177"/>
    </source>
</evidence>
<dbReference type="InterPro" id="IPR025110">
    <property type="entry name" value="AMP-bd_C"/>
</dbReference>
<evidence type="ECO:0000256" key="4">
    <source>
        <dbReference type="ARBA" id="ARBA00022741"/>
    </source>
</evidence>
<dbReference type="InterPro" id="IPR011904">
    <property type="entry name" value="Ac_CoA_lig"/>
</dbReference>
<reference evidence="12" key="1">
    <citation type="journal article" date="2019" name="Int. J. Syst. Evol. Microbiol.">
        <title>The Global Catalogue of Microorganisms (GCM) 10K type strain sequencing project: providing services to taxonomists for standard genome sequencing and annotation.</title>
        <authorList>
            <consortium name="The Broad Institute Genomics Platform"/>
            <consortium name="The Broad Institute Genome Sequencing Center for Infectious Disease"/>
            <person name="Wu L."/>
            <person name="Ma J."/>
        </authorList>
    </citation>
    <scope>NUCLEOTIDE SEQUENCE [LARGE SCALE GENOMIC DNA]</scope>
    <source>
        <strain evidence="12">CECT 7477</strain>
    </source>
</reference>
<name>A0ABV8JVZ1_9FLAO</name>
<gene>
    <name evidence="11" type="primary">acs</name>
    <name evidence="11" type="ORF">ACFOUT_18850</name>
</gene>
<dbReference type="InterPro" id="IPR032387">
    <property type="entry name" value="ACAS_N"/>
</dbReference>
<evidence type="ECO:0000259" key="8">
    <source>
        <dbReference type="Pfam" id="PF00501"/>
    </source>
</evidence>
<dbReference type="Proteomes" id="UP001595814">
    <property type="component" value="Unassembled WGS sequence"/>
</dbReference>
<evidence type="ECO:0000256" key="3">
    <source>
        <dbReference type="ARBA" id="ARBA00022598"/>
    </source>
</evidence>
<accession>A0ABV8JVZ1</accession>
<dbReference type="PANTHER" id="PTHR24095">
    <property type="entry name" value="ACETYL-COENZYME A SYNTHETASE"/>
    <property type="match status" value="1"/>
</dbReference>
<dbReference type="InterPro" id="IPR000873">
    <property type="entry name" value="AMP-dep_synth/lig_dom"/>
</dbReference>
<dbReference type="InterPro" id="IPR020845">
    <property type="entry name" value="AMP-binding_CS"/>
</dbReference>
<evidence type="ECO:0000256" key="6">
    <source>
        <dbReference type="ARBA" id="ARBA00022990"/>
    </source>
</evidence>
<feature type="domain" description="AMP-dependent synthetase/ligase" evidence="8">
    <location>
        <begin position="72"/>
        <end position="462"/>
    </location>
</feature>
<dbReference type="PANTHER" id="PTHR24095:SF14">
    <property type="entry name" value="ACETYL-COENZYME A SYNTHETASE 1"/>
    <property type="match status" value="1"/>
</dbReference>
<dbReference type="EC" id="6.2.1.1" evidence="2 7"/>
<dbReference type="InterPro" id="IPR045851">
    <property type="entry name" value="AMP-bd_C_sf"/>
</dbReference>
<keyword evidence="6" id="KW-0007">Acetylation</keyword>
<evidence type="ECO:0000259" key="9">
    <source>
        <dbReference type="Pfam" id="PF13193"/>
    </source>
</evidence>
<dbReference type="InterPro" id="IPR042099">
    <property type="entry name" value="ANL_N_sf"/>
</dbReference>
<dbReference type="RefSeq" id="WP_192462899.1">
    <property type="nucleotide sequence ID" value="NZ_JACYFJ010000005.1"/>
</dbReference>
<keyword evidence="3 11" id="KW-0436">Ligase</keyword>
<keyword evidence="12" id="KW-1185">Reference proteome</keyword>
<sequence length="635" mass="71568">MSNYHIKHLEEYFQVYRKSVRNPEAFWEEIAEEHFVWRKKWNNVLSWDFSKPEIKWFEGAKLNITENCIDRHLPTRGDKTAILFEPNDPNEEAQHITYRDLHERVCRMANVLLDQGVKKGDRVCIYLPMIPELAVAVLACARIGAIHSVVFAGFSSSALAARINDSDCKIVLTSDGSYRGSKTIDLKGIVDKALDNCPGVKSVLVAKRINTDIPMKDGRDHWLQPLLDEAYADCVAEIMDAEDPLFILYTSGSTGKPKGMVHTTGGYMVYSAYTFKNVFQYREEDVYWCTADIGWITGHSYIVYGPLANGATTVMFEGVPSYPDFGRFWEVVEKHKVTQFYTAPTAIRALAKENLEFIDKYDLSSLKVLGSVGEPINEEAWHWYNTNVGKKNSPIVDTWWQTETGGIMITPIPYVTPTTPTYATLPFIGIQPALMDEEGKELKGKQVSGRLCIKYPWPSIARTIWGDHDRYRDTYFSAYKDMYFSGDGAFRDAVGYYRITGRVDDVVIVSGHNLGTAPIEDSINEHPAVAESAIVGFPHDIKGNALYGYVILKEVGESRNRENLAKEINQQITEHIGPIAKLDKIQFVSGLPKTRSGKIMRRILRKIASKDTSNLGDTSTLLNPEVVEEIINGAL</sequence>
<comment type="similarity">
    <text evidence="1">Belongs to the ATP-dependent AMP-binding enzyme family.</text>
</comment>
<dbReference type="Gene3D" id="3.40.50.12780">
    <property type="entry name" value="N-terminal domain of ligase-like"/>
    <property type="match status" value="1"/>
</dbReference>
<dbReference type="Pfam" id="PF16177">
    <property type="entry name" value="ACAS_N"/>
    <property type="match status" value="1"/>
</dbReference>
<evidence type="ECO:0000313" key="12">
    <source>
        <dbReference type="Proteomes" id="UP001595814"/>
    </source>
</evidence>
<dbReference type="PROSITE" id="PS00455">
    <property type="entry name" value="AMP_BINDING"/>
    <property type="match status" value="1"/>
</dbReference>
<keyword evidence="5" id="KW-0067">ATP-binding</keyword>
<dbReference type="NCBIfam" id="NF001208">
    <property type="entry name" value="PRK00174.1"/>
    <property type="match status" value="1"/>
</dbReference>
<dbReference type="Pfam" id="PF00501">
    <property type="entry name" value="AMP-binding"/>
    <property type="match status" value="1"/>
</dbReference>
<organism evidence="11 12">
    <name type="scientific">Euzebyella saccharophila</name>
    <dbReference type="NCBI Taxonomy" id="679664"/>
    <lineage>
        <taxon>Bacteria</taxon>
        <taxon>Pseudomonadati</taxon>
        <taxon>Bacteroidota</taxon>
        <taxon>Flavobacteriia</taxon>
        <taxon>Flavobacteriales</taxon>
        <taxon>Flavobacteriaceae</taxon>
        <taxon>Euzebyella</taxon>
    </lineage>
</organism>
<feature type="domain" description="AMP-binding enzyme C-terminal" evidence="9">
    <location>
        <begin position="519"/>
        <end position="598"/>
    </location>
</feature>
<dbReference type="Pfam" id="PF13193">
    <property type="entry name" value="AMP-binding_C"/>
    <property type="match status" value="1"/>
</dbReference>
<dbReference type="Gene3D" id="3.30.300.30">
    <property type="match status" value="1"/>
</dbReference>
<evidence type="ECO:0000256" key="5">
    <source>
        <dbReference type="ARBA" id="ARBA00022840"/>
    </source>
</evidence>
<keyword evidence="4" id="KW-0547">Nucleotide-binding</keyword>
<dbReference type="SUPFAM" id="SSF56801">
    <property type="entry name" value="Acetyl-CoA synthetase-like"/>
    <property type="match status" value="1"/>
</dbReference>
<comment type="caution">
    <text evidence="11">The sequence shown here is derived from an EMBL/GenBank/DDBJ whole genome shotgun (WGS) entry which is preliminary data.</text>
</comment>
<proteinExistence type="inferred from homology"/>
<dbReference type="CDD" id="cd05966">
    <property type="entry name" value="ACS"/>
    <property type="match status" value="1"/>
</dbReference>
<dbReference type="NCBIfam" id="TIGR02188">
    <property type="entry name" value="Ac_CoA_lig_AcsA"/>
    <property type="match status" value="1"/>
</dbReference>